<dbReference type="GO" id="GO:0003824">
    <property type="term" value="F:catalytic activity"/>
    <property type="evidence" value="ECO:0007669"/>
    <property type="project" value="InterPro"/>
</dbReference>
<evidence type="ECO:0000313" key="3">
    <source>
        <dbReference type="Proteomes" id="UP000800036"/>
    </source>
</evidence>
<dbReference type="Proteomes" id="UP000800036">
    <property type="component" value="Unassembled WGS sequence"/>
</dbReference>
<dbReference type="Pfam" id="PF14529">
    <property type="entry name" value="Exo_endo_phos_2"/>
    <property type="match status" value="1"/>
</dbReference>
<proteinExistence type="predicted"/>
<feature type="non-terminal residue" evidence="2">
    <location>
        <position position="1"/>
    </location>
</feature>
<evidence type="ECO:0000259" key="1">
    <source>
        <dbReference type="Pfam" id="PF14529"/>
    </source>
</evidence>
<reference evidence="2" key="1">
    <citation type="journal article" date="2020" name="Stud. Mycol.">
        <title>101 Dothideomycetes genomes: a test case for predicting lifestyles and emergence of pathogens.</title>
        <authorList>
            <person name="Haridas S."/>
            <person name="Albert R."/>
            <person name="Binder M."/>
            <person name="Bloem J."/>
            <person name="Labutti K."/>
            <person name="Salamov A."/>
            <person name="Andreopoulos B."/>
            <person name="Baker S."/>
            <person name="Barry K."/>
            <person name="Bills G."/>
            <person name="Bluhm B."/>
            <person name="Cannon C."/>
            <person name="Castanera R."/>
            <person name="Culley D."/>
            <person name="Daum C."/>
            <person name="Ezra D."/>
            <person name="Gonzalez J."/>
            <person name="Henrissat B."/>
            <person name="Kuo A."/>
            <person name="Liang C."/>
            <person name="Lipzen A."/>
            <person name="Lutzoni F."/>
            <person name="Magnuson J."/>
            <person name="Mondo S."/>
            <person name="Nolan M."/>
            <person name="Ohm R."/>
            <person name="Pangilinan J."/>
            <person name="Park H.-J."/>
            <person name="Ramirez L."/>
            <person name="Alfaro M."/>
            <person name="Sun H."/>
            <person name="Tritt A."/>
            <person name="Yoshinaga Y."/>
            <person name="Zwiers L.-H."/>
            <person name="Turgeon B."/>
            <person name="Goodwin S."/>
            <person name="Spatafora J."/>
            <person name="Crous P."/>
            <person name="Grigoriev I."/>
        </authorList>
    </citation>
    <scope>NUCLEOTIDE SEQUENCE</scope>
    <source>
        <strain evidence="2">CBS 107.79</strain>
    </source>
</reference>
<dbReference type="InterPro" id="IPR036691">
    <property type="entry name" value="Endo/exonu/phosph_ase_sf"/>
</dbReference>
<gene>
    <name evidence="2" type="ORF">BU23DRAFT_469056</name>
</gene>
<protein>
    <recommendedName>
        <fullName evidence="1">Endonuclease/exonuclease/phosphatase domain-containing protein</fullName>
    </recommendedName>
</protein>
<keyword evidence="3" id="KW-1185">Reference proteome</keyword>
<feature type="domain" description="Endonuclease/exonuclease/phosphatase" evidence="1">
    <location>
        <begin position="2"/>
        <end position="34"/>
    </location>
</feature>
<dbReference type="InterPro" id="IPR005135">
    <property type="entry name" value="Endo/exonuclease/phosphatase"/>
</dbReference>
<dbReference type="Gene3D" id="3.60.10.10">
    <property type="entry name" value="Endonuclease/exonuclease/phosphatase"/>
    <property type="match status" value="1"/>
</dbReference>
<dbReference type="AlphaFoldDB" id="A0A6A5V539"/>
<sequence>ESTIDLVLASAELAEDLMRCRIHGTDHGSDHSAIETTFDVHTPPQRDERRPLFKNAL</sequence>
<dbReference type="EMBL" id="ML976689">
    <property type="protein sequence ID" value="KAF1972164.1"/>
    <property type="molecule type" value="Genomic_DNA"/>
</dbReference>
<dbReference type="OrthoDB" id="3261222at2759"/>
<name>A0A6A5V539_9PLEO</name>
<dbReference type="SUPFAM" id="SSF56219">
    <property type="entry name" value="DNase I-like"/>
    <property type="match status" value="1"/>
</dbReference>
<accession>A0A6A5V539</accession>
<evidence type="ECO:0000313" key="2">
    <source>
        <dbReference type="EMBL" id="KAF1972164.1"/>
    </source>
</evidence>
<organism evidence="2 3">
    <name type="scientific">Bimuria novae-zelandiae CBS 107.79</name>
    <dbReference type="NCBI Taxonomy" id="1447943"/>
    <lineage>
        <taxon>Eukaryota</taxon>
        <taxon>Fungi</taxon>
        <taxon>Dikarya</taxon>
        <taxon>Ascomycota</taxon>
        <taxon>Pezizomycotina</taxon>
        <taxon>Dothideomycetes</taxon>
        <taxon>Pleosporomycetidae</taxon>
        <taxon>Pleosporales</taxon>
        <taxon>Massarineae</taxon>
        <taxon>Didymosphaeriaceae</taxon>
        <taxon>Bimuria</taxon>
    </lineage>
</organism>